<dbReference type="PANTHER" id="PTHR11601:SF34">
    <property type="entry name" value="CYSTEINE DESULFURASE"/>
    <property type="match status" value="1"/>
</dbReference>
<evidence type="ECO:0000256" key="3">
    <source>
        <dbReference type="ARBA" id="ARBA00012239"/>
    </source>
</evidence>
<evidence type="ECO:0000256" key="7">
    <source>
        <dbReference type="ARBA" id="ARBA00023004"/>
    </source>
</evidence>
<keyword evidence="13" id="KW-1185">Reference proteome</keyword>
<dbReference type="GO" id="GO:0051536">
    <property type="term" value="F:iron-sulfur cluster binding"/>
    <property type="evidence" value="ECO:0007669"/>
    <property type="project" value="UniProtKB-KW"/>
</dbReference>
<comment type="cofactor">
    <cofactor evidence="1 10">
        <name>pyridoxal 5'-phosphate</name>
        <dbReference type="ChEBI" id="CHEBI:597326"/>
    </cofactor>
</comment>
<dbReference type="Pfam" id="PF00266">
    <property type="entry name" value="Aminotran_5"/>
    <property type="match status" value="1"/>
</dbReference>
<evidence type="ECO:0000256" key="6">
    <source>
        <dbReference type="ARBA" id="ARBA00022898"/>
    </source>
</evidence>
<evidence type="ECO:0000259" key="11">
    <source>
        <dbReference type="Pfam" id="PF00266"/>
    </source>
</evidence>
<dbReference type="InterPro" id="IPR016454">
    <property type="entry name" value="Cysteine_dSase"/>
</dbReference>
<evidence type="ECO:0000256" key="10">
    <source>
        <dbReference type="RuleBase" id="RU004504"/>
    </source>
</evidence>
<dbReference type="PROSITE" id="PS00595">
    <property type="entry name" value="AA_TRANSFER_CLASS_5"/>
    <property type="match status" value="1"/>
</dbReference>
<keyword evidence="5" id="KW-0479">Metal-binding</keyword>
<protein>
    <recommendedName>
        <fullName evidence="3">cysteine desulfurase</fullName>
        <ecNumber evidence="3">2.8.1.7</ecNumber>
    </recommendedName>
</protein>
<dbReference type="NCBIfam" id="NF002806">
    <property type="entry name" value="PRK02948.1"/>
    <property type="match status" value="1"/>
</dbReference>
<dbReference type="Proteomes" id="UP000184128">
    <property type="component" value="Unassembled WGS sequence"/>
</dbReference>
<dbReference type="InterPro" id="IPR015422">
    <property type="entry name" value="PyrdxlP-dep_Trfase_small"/>
</dbReference>
<comment type="similarity">
    <text evidence="2">Belongs to the class-V pyridoxal-phosphate-dependent aminotransferase family. NifS/IscS subfamily.</text>
</comment>
<keyword evidence="7" id="KW-0408">Iron</keyword>
<feature type="domain" description="Aminotransferase class V" evidence="11">
    <location>
        <begin position="5"/>
        <end position="369"/>
    </location>
</feature>
<dbReference type="EMBL" id="FQUF01000004">
    <property type="protein sequence ID" value="SHE39434.1"/>
    <property type="molecule type" value="Genomic_DNA"/>
</dbReference>
<dbReference type="GO" id="GO:0031071">
    <property type="term" value="F:cysteine desulfurase activity"/>
    <property type="evidence" value="ECO:0007669"/>
    <property type="project" value="UniProtKB-EC"/>
</dbReference>
<evidence type="ECO:0000313" key="12">
    <source>
        <dbReference type="EMBL" id="SHE39434.1"/>
    </source>
</evidence>
<dbReference type="Gene3D" id="1.10.260.50">
    <property type="match status" value="1"/>
</dbReference>
<dbReference type="STRING" id="1121025.SAMN02745249_00364"/>
<gene>
    <name evidence="12" type="ORF">SAMN02745249_00364</name>
</gene>
<dbReference type="PANTHER" id="PTHR11601">
    <property type="entry name" value="CYSTEINE DESULFURYLASE FAMILY MEMBER"/>
    <property type="match status" value="1"/>
</dbReference>
<dbReference type="RefSeq" id="WP_073295395.1">
    <property type="nucleotide sequence ID" value="NZ_FQUF01000004.1"/>
</dbReference>
<dbReference type="GO" id="GO:0046872">
    <property type="term" value="F:metal ion binding"/>
    <property type="evidence" value="ECO:0007669"/>
    <property type="project" value="UniProtKB-KW"/>
</dbReference>
<comment type="catalytic activity">
    <reaction evidence="9">
        <text>(sulfur carrier)-H + L-cysteine = (sulfur carrier)-SH + L-alanine</text>
        <dbReference type="Rhea" id="RHEA:43892"/>
        <dbReference type="Rhea" id="RHEA-COMP:14737"/>
        <dbReference type="Rhea" id="RHEA-COMP:14739"/>
        <dbReference type="ChEBI" id="CHEBI:29917"/>
        <dbReference type="ChEBI" id="CHEBI:35235"/>
        <dbReference type="ChEBI" id="CHEBI:57972"/>
        <dbReference type="ChEBI" id="CHEBI:64428"/>
        <dbReference type="EC" id="2.8.1.7"/>
    </reaction>
</comment>
<evidence type="ECO:0000256" key="1">
    <source>
        <dbReference type="ARBA" id="ARBA00001933"/>
    </source>
</evidence>
<keyword evidence="6" id="KW-0663">Pyridoxal phosphate</keyword>
<dbReference type="FunFam" id="3.40.640.10:FF:000084">
    <property type="entry name" value="IscS-like cysteine desulfurase"/>
    <property type="match status" value="1"/>
</dbReference>
<evidence type="ECO:0000256" key="8">
    <source>
        <dbReference type="ARBA" id="ARBA00023014"/>
    </source>
</evidence>
<keyword evidence="4" id="KW-0808">Transferase</keyword>
<evidence type="ECO:0000256" key="9">
    <source>
        <dbReference type="ARBA" id="ARBA00050776"/>
    </source>
</evidence>
<evidence type="ECO:0000256" key="2">
    <source>
        <dbReference type="ARBA" id="ARBA00006490"/>
    </source>
</evidence>
<dbReference type="AlphaFoldDB" id="A0A1M4T4V0"/>
<dbReference type="Gene3D" id="3.40.640.10">
    <property type="entry name" value="Type I PLP-dependent aspartate aminotransferase-like (Major domain)"/>
    <property type="match status" value="1"/>
</dbReference>
<accession>A0A1M4T4V0</accession>
<dbReference type="PIRSF" id="PIRSF005572">
    <property type="entry name" value="NifS"/>
    <property type="match status" value="1"/>
</dbReference>
<dbReference type="Gene3D" id="3.90.1150.10">
    <property type="entry name" value="Aspartate Aminotransferase, domain 1"/>
    <property type="match status" value="1"/>
</dbReference>
<sequence>MKEKIYLDHAATTPMDPEVIDVMTKALSENYGNASSIHQLGKKNRVLIDYARQTMAESIGAKTNEIIITSGGTESDNTAIIKTAEHLADRGKHIITTNVEHPAVLNPMKYLENKGFEITYLPADTKGKITLEQVKEAIRPDTILISIMYGNNEVGAIMPIQAIGEYLKELDQEIIFHTDAVQAYGSIPLDVEALNVDLLSVSAHKMNGPKGIGFLYIREGIKIPSLLLGGAQENEHRAGTENIPAILAFEKAIQIHQKNQTENYNHLMELKKTFIKEMDEADIDYSVNGEINDSLPHVLSLCIPAIRSDMLLIQMDLEGVFLSAGSACSAGTLEPSHVLIAMFGDEATEIDHTLRFSFGVGTTLEEIKKTVEILKKLTLNMQKH</sequence>
<dbReference type="SUPFAM" id="SSF53383">
    <property type="entry name" value="PLP-dependent transferases"/>
    <property type="match status" value="1"/>
</dbReference>
<name>A0A1M4T4V0_9LACT</name>
<keyword evidence="8" id="KW-0411">Iron-sulfur</keyword>
<reference evidence="12 13" key="1">
    <citation type="submission" date="2016-11" db="EMBL/GenBank/DDBJ databases">
        <authorList>
            <person name="Jaros S."/>
            <person name="Januszkiewicz K."/>
            <person name="Wedrychowicz H."/>
        </authorList>
    </citation>
    <scope>NUCLEOTIDE SEQUENCE [LARGE SCALE GENOMIC DNA]</scope>
    <source>
        <strain evidence="12 13">DSM 15692</strain>
    </source>
</reference>
<evidence type="ECO:0000256" key="5">
    <source>
        <dbReference type="ARBA" id="ARBA00022723"/>
    </source>
</evidence>
<dbReference type="InterPro" id="IPR015421">
    <property type="entry name" value="PyrdxlP-dep_Trfase_major"/>
</dbReference>
<organism evidence="12 13">
    <name type="scientific">Atopostipes suicloacalis DSM 15692</name>
    <dbReference type="NCBI Taxonomy" id="1121025"/>
    <lineage>
        <taxon>Bacteria</taxon>
        <taxon>Bacillati</taxon>
        <taxon>Bacillota</taxon>
        <taxon>Bacilli</taxon>
        <taxon>Lactobacillales</taxon>
        <taxon>Carnobacteriaceae</taxon>
        <taxon>Atopostipes</taxon>
    </lineage>
</organism>
<evidence type="ECO:0000256" key="4">
    <source>
        <dbReference type="ARBA" id="ARBA00022679"/>
    </source>
</evidence>
<dbReference type="InterPro" id="IPR015424">
    <property type="entry name" value="PyrdxlP-dep_Trfase"/>
</dbReference>
<evidence type="ECO:0000313" key="13">
    <source>
        <dbReference type="Proteomes" id="UP000184128"/>
    </source>
</evidence>
<dbReference type="EC" id="2.8.1.7" evidence="3"/>
<dbReference type="InterPro" id="IPR020578">
    <property type="entry name" value="Aminotrans_V_PyrdxlP_BS"/>
</dbReference>
<proteinExistence type="inferred from homology"/>
<dbReference type="InterPro" id="IPR000192">
    <property type="entry name" value="Aminotrans_V_dom"/>
</dbReference>